<name>A0A392QMQ0_9FABA</name>
<dbReference type="Pfam" id="PF13456">
    <property type="entry name" value="RVT_3"/>
    <property type="match status" value="1"/>
</dbReference>
<dbReference type="InterPro" id="IPR002156">
    <property type="entry name" value="RNaseH_domain"/>
</dbReference>
<sequence>MKPKHIAAGSDRNTSGLLQGQQGNGQPGSAIRWKKPEAGRYKCNVDASFSHHRNHVGFGMCIRDDECGFVLAKTMWSSPICNVDVGEALGLLHAINWMHDLQLGS</sequence>
<evidence type="ECO:0000259" key="2">
    <source>
        <dbReference type="Pfam" id="PF13456"/>
    </source>
</evidence>
<evidence type="ECO:0000313" key="3">
    <source>
        <dbReference type="EMBL" id="MCI25219.1"/>
    </source>
</evidence>
<reference evidence="3 4" key="1">
    <citation type="journal article" date="2018" name="Front. Plant Sci.">
        <title>Red Clover (Trifolium pratense) and Zigzag Clover (T. medium) - A Picture of Genomic Similarities and Differences.</title>
        <authorList>
            <person name="Dluhosova J."/>
            <person name="Istvanek J."/>
            <person name="Nedelnik J."/>
            <person name="Repkova J."/>
        </authorList>
    </citation>
    <scope>NUCLEOTIDE SEQUENCE [LARGE SCALE GENOMIC DNA]</scope>
    <source>
        <strain evidence="4">cv. 10/8</strain>
        <tissue evidence="3">Leaf</tissue>
    </source>
</reference>
<dbReference type="GO" id="GO:0004523">
    <property type="term" value="F:RNA-DNA hybrid ribonuclease activity"/>
    <property type="evidence" value="ECO:0007669"/>
    <property type="project" value="InterPro"/>
</dbReference>
<dbReference type="AlphaFoldDB" id="A0A392QMQ0"/>
<dbReference type="PANTHER" id="PTHR47074:SF48">
    <property type="entry name" value="POLYNUCLEOTIDYL TRANSFERASE, RIBONUCLEASE H-LIKE SUPERFAMILY PROTEIN"/>
    <property type="match status" value="1"/>
</dbReference>
<feature type="domain" description="RNase H type-1" evidence="2">
    <location>
        <begin position="44"/>
        <end position="101"/>
    </location>
</feature>
<feature type="region of interest" description="Disordered" evidence="1">
    <location>
        <begin position="1"/>
        <end position="31"/>
    </location>
</feature>
<organism evidence="3 4">
    <name type="scientific">Trifolium medium</name>
    <dbReference type="NCBI Taxonomy" id="97028"/>
    <lineage>
        <taxon>Eukaryota</taxon>
        <taxon>Viridiplantae</taxon>
        <taxon>Streptophyta</taxon>
        <taxon>Embryophyta</taxon>
        <taxon>Tracheophyta</taxon>
        <taxon>Spermatophyta</taxon>
        <taxon>Magnoliopsida</taxon>
        <taxon>eudicotyledons</taxon>
        <taxon>Gunneridae</taxon>
        <taxon>Pentapetalae</taxon>
        <taxon>rosids</taxon>
        <taxon>fabids</taxon>
        <taxon>Fabales</taxon>
        <taxon>Fabaceae</taxon>
        <taxon>Papilionoideae</taxon>
        <taxon>50 kb inversion clade</taxon>
        <taxon>NPAAA clade</taxon>
        <taxon>Hologalegina</taxon>
        <taxon>IRL clade</taxon>
        <taxon>Trifolieae</taxon>
        <taxon>Trifolium</taxon>
    </lineage>
</organism>
<evidence type="ECO:0000313" key="4">
    <source>
        <dbReference type="Proteomes" id="UP000265520"/>
    </source>
</evidence>
<dbReference type="InterPro" id="IPR052929">
    <property type="entry name" value="RNase_H-like_EbsB-rel"/>
</dbReference>
<dbReference type="PANTHER" id="PTHR47074">
    <property type="entry name" value="BNAC02G40300D PROTEIN"/>
    <property type="match status" value="1"/>
</dbReference>
<dbReference type="EMBL" id="LXQA010145939">
    <property type="protein sequence ID" value="MCI25219.1"/>
    <property type="molecule type" value="Genomic_DNA"/>
</dbReference>
<accession>A0A392QMQ0</accession>
<evidence type="ECO:0000256" key="1">
    <source>
        <dbReference type="SAM" id="MobiDB-lite"/>
    </source>
</evidence>
<protein>
    <submittedName>
        <fullName evidence="3">Cytochrome P450</fullName>
    </submittedName>
</protein>
<dbReference type="GO" id="GO:0003676">
    <property type="term" value="F:nucleic acid binding"/>
    <property type="evidence" value="ECO:0007669"/>
    <property type="project" value="InterPro"/>
</dbReference>
<dbReference type="Proteomes" id="UP000265520">
    <property type="component" value="Unassembled WGS sequence"/>
</dbReference>
<keyword evidence="4" id="KW-1185">Reference proteome</keyword>
<comment type="caution">
    <text evidence="3">The sequence shown here is derived from an EMBL/GenBank/DDBJ whole genome shotgun (WGS) entry which is preliminary data.</text>
</comment>
<proteinExistence type="predicted"/>